<reference evidence="3 4" key="1">
    <citation type="journal article" date="2019" name="Sci. Rep.">
        <title>A high-quality genome of Eragrostis curvula grass provides insights into Poaceae evolution and supports new strategies to enhance forage quality.</title>
        <authorList>
            <person name="Carballo J."/>
            <person name="Santos B.A.C.M."/>
            <person name="Zappacosta D."/>
            <person name="Garbus I."/>
            <person name="Selva J.P."/>
            <person name="Gallo C.A."/>
            <person name="Diaz A."/>
            <person name="Albertini E."/>
            <person name="Caccamo M."/>
            <person name="Echenique V."/>
        </authorList>
    </citation>
    <scope>NUCLEOTIDE SEQUENCE [LARGE SCALE GENOMIC DNA]</scope>
    <source>
        <strain evidence="4">cv. Victoria</strain>
        <tissue evidence="3">Leaf</tissue>
    </source>
</reference>
<dbReference type="Proteomes" id="UP000324897">
    <property type="component" value="Unassembled WGS sequence"/>
</dbReference>
<evidence type="ECO:0000256" key="1">
    <source>
        <dbReference type="SAM" id="MobiDB-lite"/>
    </source>
</evidence>
<protein>
    <submittedName>
        <fullName evidence="3">Uncharacterized protein</fullName>
    </submittedName>
</protein>
<feature type="non-terminal residue" evidence="3">
    <location>
        <position position="1"/>
    </location>
</feature>
<accession>A0A5J9UD26</accession>
<dbReference type="AlphaFoldDB" id="A0A5J9UD26"/>
<evidence type="ECO:0000313" key="3">
    <source>
        <dbReference type="EMBL" id="TVU21602.1"/>
    </source>
</evidence>
<evidence type="ECO:0000313" key="4">
    <source>
        <dbReference type="Proteomes" id="UP000324897"/>
    </source>
</evidence>
<feature type="region of interest" description="Disordered" evidence="1">
    <location>
        <begin position="78"/>
        <end position="104"/>
    </location>
</feature>
<keyword evidence="4" id="KW-1185">Reference proteome</keyword>
<comment type="caution">
    <text evidence="3">The sequence shown here is derived from an EMBL/GenBank/DDBJ whole genome shotgun (WGS) entry which is preliminary data.</text>
</comment>
<feature type="compositionally biased region" description="Polar residues" evidence="1">
    <location>
        <begin position="94"/>
        <end position="104"/>
    </location>
</feature>
<gene>
    <name evidence="3" type="ORF">EJB05_31251</name>
</gene>
<dbReference type="EMBL" id="RWGY01000026">
    <property type="protein sequence ID" value="TVU21602.1"/>
    <property type="molecule type" value="Genomic_DNA"/>
</dbReference>
<organism evidence="3 4">
    <name type="scientific">Eragrostis curvula</name>
    <name type="common">weeping love grass</name>
    <dbReference type="NCBI Taxonomy" id="38414"/>
    <lineage>
        <taxon>Eukaryota</taxon>
        <taxon>Viridiplantae</taxon>
        <taxon>Streptophyta</taxon>
        <taxon>Embryophyta</taxon>
        <taxon>Tracheophyta</taxon>
        <taxon>Spermatophyta</taxon>
        <taxon>Magnoliopsida</taxon>
        <taxon>Liliopsida</taxon>
        <taxon>Poales</taxon>
        <taxon>Poaceae</taxon>
        <taxon>PACMAD clade</taxon>
        <taxon>Chloridoideae</taxon>
        <taxon>Eragrostideae</taxon>
        <taxon>Eragrostidinae</taxon>
        <taxon>Eragrostis</taxon>
    </lineage>
</organism>
<evidence type="ECO:0000256" key="2">
    <source>
        <dbReference type="SAM" id="SignalP"/>
    </source>
</evidence>
<proteinExistence type="predicted"/>
<dbReference type="OrthoDB" id="661960at2759"/>
<dbReference type="Gramene" id="TVU21602">
    <property type="protein sequence ID" value="TVU21602"/>
    <property type="gene ID" value="EJB05_31251"/>
</dbReference>
<keyword evidence="2" id="KW-0732">Signal</keyword>
<feature type="signal peptide" evidence="2">
    <location>
        <begin position="1"/>
        <end position="20"/>
    </location>
</feature>
<sequence length="104" mass="11130">MSGKCLKILLLVTLIPLALRASSSLLLGGHGGGPPATSQYQSWHVGRRRAAGATGLSVSAASSVHKVYARRLRRVDIDGDSGDWFEDDKRVAPTGSNPLHNLRR</sequence>
<name>A0A5J9UD26_9POAL</name>
<feature type="chain" id="PRO_5023822224" evidence="2">
    <location>
        <begin position="21"/>
        <end position="104"/>
    </location>
</feature>